<keyword evidence="1" id="KW-0479">Metal-binding</keyword>
<gene>
    <name evidence="3" type="ORF">METZ01_LOCUS41163</name>
</gene>
<feature type="domain" description="Cupin type-2" evidence="2">
    <location>
        <begin position="35"/>
        <end position="102"/>
    </location>
</feature>
<sequence>MPGYKKTNLDLTNLPNWLTYLKDDLELSAVGLTVIRLPAGKGYTFMHQHKEQEEVYIVIDGNGIIHINGEDIPLSKGDFINVFPQSKRALKASDDTDLVYICAGAVKSEKYPDDKTKNTLINDGIPDFDNLPPWYVGNTKIAELNKRLKNDRKGKKK</sequence>
<proteinExistence type="predicted"/>
<dbReference type="PANTHER" id="PTHR35848">
    <property type="entry name" value="OXALATE-BINDING PROTEIN"/>
    <property type="match status" value="1"/>
</dbReference>
<dbReference type="Pfam" id="PF07883">
    <property type="entry name" value="Cupin_2"/>
    <property type="match status" value="1"/>
</dbReference>
<name>A0A381RBR9_9ZZZZ</name>
<dbReference type="InterPro" id="IPR013096">
    <property type="entry name" value="Cupin_2"/>
</dbReference>
<protein>
    <recommendedName>
        <fullName evidence="2">Cupin type-2 domain-containing protein</fullName>
    </recommendedName>
</protein>
<dbReference type="PANTHER" id="PTHR35848:SF6">
    <property type="entry name" value="CUPIN TYPE-2 DOMAIN-CONTAINING PROTEIN"/>
    <property type="match status" value="1"/>
</dbReference>
<dbReference type="InterPro" id="IPR014710">
    <property type="entry name" value="RmlC-like_jellyroll"/>
</dbReference>
<evidence type="ECO:0000259" key="2">
    <source>
        <dbReference type="Pfam" id="PF07883"/>
    </source>
</evidence>
<dbReference type="EMBL" id="UINC01001764">
    <property type="protein sequence ID" value="SUZ88309.1"/>
    <property type="molecule type" value="Genomic_DNA"/>
</dbReference>
<dbReference type="Gene3D" id="2.60.120.10">
    <property type="entry name" value="Jelly Rolls"/>
    <property type="match status" value="1"/>
</dbReference>
<reference evidence="3" key="1">
    <citation type="submission" date="2018-05" db="EMBL/GenBank/DDBJ databases">
        <authorList>
            <person name="Lanie J.A."/>
            <person name="Ng W.-L."/>
            <person name="Kazmierczak K.M."/>
            <person name="Andrzejewski T.M."/>
            <person name="Davidsen T.M."/>
            <person name="Wayne K.J."/>
            <person name="Tettelin H."/>
            <person name="Glass J.I."/>
            <person name="Rusch D."/>
            <person name="Podicherti R."/>
            <person name="Tsui H.-C.T."/>
            <person name="Winkler M.E."/>
        </authorList>
    </citation>
    <scope>NUCLEOTIDE SEQUENCE</scope>
</reference>
<dbReference type="AlphaFoldDB" id="A0A381RBR9"/>
<dbReference type="SUPFAM" id="SSF51182">
    <property type="entry name" value="RmlC-like cupins"/>
    <property type="match status" value="1"/>
</dbReference>
<organism evidence="3">
    <name type="scientific">marine metagenome</name>
    <dbReference type="NCBI Taxonomy" id="408172"/>
    <lineage>
        <taxon>unclassified sequences</taxon>
        <taxon>metagenomes</taxon>
        <taxon>ecological metagenomes</taxon>
    </lineage>
</organism>
<dbReference type="InterPro" id="IPR051610">
    <property type="entry name" value="GPI/OXD"/>
</dbReference>
<evidence type="ECO:0000256" key="1">
    <source>
        <dbReference type="ARBA" id="ARBA00022723"/>
    </source>
</evidence>
<accession>A0A381RBR9</accession>
<dbReference type="GO" id="GO:0046872">
    <property type="term" value="F:metal ion binding"/>
    <property type="evidence" value="ECO:0007669"/>
    <property type="project" value="UniProtKB-KW"/>
</dbReference>
<dbReference type="InterPro" id="IPR011051">
    <property type="entry name" value="RmlC_Cupin_sf"/>
</dbReference>
<evidence type="ECO:0000313" key="3">
    <source>
        <dbReference type="EMBL" id="SUZ88309.1"/>
    </source>
</evidence>